<protein>
    <submittedName>
        <fullName evidence="1">Uncharacterized protein</fullName>
    </submittedName>
</protein>
<sequence>MVTAPVTVCGSDDRVGTVDTGFGVATDLGVATGIGVTMEG</sequence>
<comment type="caution">
    <text evidence="1">The sequence shown here is derived from an EMBL/GenBank/DDBJ whole genome shotgun (WGS) entry which is preliminary data.</text>
</comment>
<evidence type="ECO:0000313" key="1">
    <source>
        <dbReference type="EMBL" id="OXC80589.1"/>
    </source>
</evidence>
<dbReference type="Proteomes" id="UP000214720">
    <property type="component" value="Unassembled WGS sequence"/>
</dbReference>
<organism evidence="1 2">
    <name type="scientific">Caballeronia sordidicola</name>
    <name type="common">Burkholderia sordidicola</name>
    <dbReference type="NCBI Taxonomy" id="196367"/>
    <lineage>
        <taxon>Bacteria</taxon>
        <taxon>Pseudomonadati</taxon>
        <taxon>Pseudomonadota</taxon>
        <taxon>Betaproteobacteria</taxon>
        <taxon>Burkholderiales</taxon>
        <taxon>Burkholderiaceae</taxon>
        <taxon>Caballeronia</taxon>
    </lineage>
</organism>
<dbReference type="AlphaFoldDB" id="A0A226XBT6"/>
<proteinExistence type="predicted"/>
<evidence type="ECO:0000313" key="2">
    <source>
        <dbReference type="Proteomes" id="UP000214720"/>
    </source>
</evidence>
<name>A0A226XBT6_CABSO</name>
<gene>
    <name evidence="1" type="ORF">BSU04_01190</name>
</gene>
<accession>A0A226XBT6</accession>
<reference evidence="2" key="1">
    <citation type="submission" date="2017-01" db="EMBL/GenBank/DDBJ databases">
        <title>Genome Analysis of Deinococcus marmoris KOPRI26562.</title>
        <authorList>
            <person name="Kim J.H."/>
            <person name="Oh H.-M."/>
        </authorList>
    </citation>
    <scope>NUCLEOTIDE SEQUENCE [LARGE SCALE GENOMIC DNA]</scope>
    <source>
        <strain evidence="2">PAMC 26633</strain>
    </source>
</reference>
<dbReference type="EMBL" id="MTHB01000012">
    <property type="protein sequence ID" value="OXC80589.1"/>
    <property type="molecule type" value="Genomic_DNA"/>
</dbReference>